<feature type="chain" id="PRO_5041378379" description="Secreted protein" evidence="2">
    <location>
        <begin position="24"/>
        <end position="101"/>
    </location>
</feature>
<evidence type="ECO:0000313" key="4">
    <source>
        <dbReference type="Proteomes" id="UP001172102"/>
    </source>
</evidence>
<evidence type="ECO:0008006" key="5">
    <source>
        <dbReference type="Google" id="ProtNLM"/>
    </source>
</evidence>
<comment type="caution">
    <text evidence="3">The sequence shown here is derived from an EMBL/GenBank/DDBJ whole genome shotgun (WGS) entry which is preliminary data.</text>
</comment>
<dbReference type="Proteomes" id="UP001172102">
    <property type="component" value="Unassembled WGS sequence"/>
</dbReference>
<evidence type="ECO:0000256" key="1">
    <source>
        <dbReference type="SAM" id="MobiDB-lite"/>
    </source>
</evidence>
<evidence type="ECO:0000256" key="2">
    <source>
        <dbReference type="SAM" id="SignalP"/>
    </source>
</evidence>
<evidence type="ECO:0000313" key="3">
    <source>
        <dbReference type="EMBL" id="KAK0724968.1"/>
    </source>
</evidence>
<feature type="compositionally biased region" description="Polar residues" evidence="1">
    <location>
        <begin position="38"/>
        <end position="55"/>
    </location>
</feature>
<keyword evidence="2" id="KW-0732">Signal</keyword>
<gene>
    <name evidence="3" type="ORF">B0H67DRAFT_119089</name>
</gene>
<protein>
    <recommendedName>
        <fullName evidence="5">Secreted protein</fullName>
    </recommendedName>
</protein>
<feature type="region of interest" description="Disordered" evidence="1">
    <location>
        <begin position="25"/>
        <end position="55"/>
    </location>
</feature>
<name>A0AA40E765_9PEZI</name>
<reference evidence="3" key="1">
    <citation type="submission" date="2023-06" db="EMBL/GenBank/DDBJ databases">
        <title>Genome-scale phylogeny and comparative genomics of the fungal order Sordariales.</title>
        <authorList>
            <consortium name="Lawrence Berkeley National Laboratory"/>
            <person name="Hensen N."/>
            <person name="Bonometti L."/>
            <person name="Westerberg I."/>
            <person name="Brannstrom I.O."/>
            <person name="Guillou S."/>
            <person name="Cros-Aarteil S."/>
            <person name="Calhoun S."/>
            <person name="Haridas S."/>
            <person name="Kuo A."/>
            <person name="Mondo S."/>
            <person name="Pangilinan J."/>
            <person name="Riley R."/>
            <person name="Labutti K."/>
            <person name="Andreopoulos B."/>
            <person name="Lipzen A."/>
            <person name="Chen C."/>
            <person name="Yanf M."/>
            <person name="Daum C."/>
            <person name="Ng V."/>
            <person name="Clum A."/>
            <person name="Steindorff A."/>
            <person name="Ohm R."/>
            <person name="Martin F."/>
            <person name="Silar P."/>
            <person name="Natvig D."/>
            <person name="Lalanne C."/>
            <person name="Gautier V."/>
            <person name="Ament-Velasquez S.L."/>
            <person name="Kruys A."/>
            <person name="Hutchinson M.I."/>
            <person name="Powell A.J."/>
            <person name="Barry K."/>
            <person name="Miller A.N."/>
            <person name="Grigoriev I.V."/>
            <person name="Debuchy R."/>
            <person name="Gladieux P."/>
            <person name="Thoren M.H."/>
            <person name="Johannesson H."/>
        </authorList>
    </citation>
    <scope>NUCLEOTIDE SEQUENCE</scope>
    <source>
        <strain evidence="3">SMH4607-1</strain>
    </source>
</reference>
<sequence length="101" mass="11391">MRATARHCPFGLLPALMEVSVLLHPSTQHPCQDPRSPNAGSHTTETSDQSENRNQFVSQVPLLLHQAAQPLRIHRYRTPQRATKHKVGSQDYTGITHCRVF</sequence>
<dbReference type="EMBL" id="JAUKUA010000002">
    <property type="protein sequence ID" value="KAK0724968.1"/>
    <property type="molecule type" value="Genomic_DNA"/>
</dbReference>
<accession>A0AA40E765</accession>
<dbReference type="AlphaFoldDB" id="A0AA40E765"/>
<keyword evidence="4" id="KW-1185">Reference proteome</keyword>
<feature type="signal peptide" evidence="2">
    <location>
        <begin position="1"/>
        <end position="23"/>
    </location>
</feature>
<organism evidence="3 4">
    <name type="scientific">Lasiosphaeris hirsuta</name>
    <dbReference type="NCBI Taxonomy" id="260670"/>
    <lineage>
        <taxon>Eukaryota</taxon>
        <taxon>Fungi</taxon>
        <taxon>Dikarya</taxon>
        <taxon>Ascomycota</taxon>
        <taxon>Pezizomycotina</taxon>
        <taxon>Sordariomycetes</taxon>
        <taxon>Sordariomycetidae</taxon>
        <taxon>Sordariales</taxon>
        <taxon>Lasiosphaeriaceae</taxon>
        <taxon>Lasiosphaeris</taxon>
    </lineage>
</organism>
<proteinExistence type="predicted"/>